<evidence type="ECO:0008006" key="6">
    <source>
        <dbReference type="Google" id="ProtNLM"/>
    </source>
</evidence>
<keyword evidence="5" id="KW-1185">Reference proteome</keyword>
<sequence length="159" mass="18306">MFGQLLRDILLIAFVLSLFRLLVADKKNKQLIERVIYLIFLLSVVYMISDGSVWQRDRFIYEEMEVNEWENKYLELGESILVADTEQTVSQAIHDMCAQMEGVDFVTVAVHNPKNLEALDLDIVLKVETGNEQAVMTMIERGLIDGFAIDKEALNFIFK</sequence>
<dbReference type="EMBL" id="FPAI01000002">
    <property type="protein sequence ID" value="SFS43202.1"/>
    <property type="molecule type" value="Genomic_DNA"/>
</dbReference>
<proteinExistence type="predicted"/>
<feature type="transmembrane region" description="Helical" evidence="1">
    <location>
        <begin position="35"/>
        <end position="54"/>
    </location>
</feature>
<organism evidence="3 4">
    <name type="scientific">Halolactibacillus miurensis</name>
    <dbReference type="NCBI Taxonomy" id="306541"/>
    <lineage>
        <taxon>Bacteria</taxon>
        <taxon>Bacillati</taxon>
        <taxon>Bacillota</taxon>
        <taxon>Bacilli</taxon>
        <taxon>Bacillales</taxon>
        <taxon>Bacillaceae</taxon>
        <taxon>Halolactibacillus</taxon>
    </lineage>
</organism>
<evidence type="ECO:0000313" key="3">
    <source>
        <dbReference type="EMBL" id="SFS43202.1"/>
    </source>
</evidence>
<dbReference type="EMBL" id="BJWJ01000012">
    <property type="protein sequence ID" value="GEM04424.1"/>
    <property type="molecule type" value="Genomic_DNA"/>
</dbReference>
<dbReference type="AlphaFoldDB" id="A0A1I6PSK7"/>
<evidence type="ECO:0000313" key="5">
    <source>
        <dbReference type="Proteomes" id="UP000321773"/>
    </source>
</evidence>
<gene>
    <name evidence="2" type="ORF">HMI01_14120</name>
    <name evidence="3" type="ORF">SAMN05421668_102178</name>
</gene>
<keyword evidence="1" id="KW-0812">Transmembrane</keyword>
<dbReference type="Proteomes" id="UP000321773">
    <property type="component" value="Unassembled WGS sequence"/>
</dbReference>
<dbReference type="STRING" id="306541.SAMN05421668_102178"/>
<feature type="transmembrane region" description="Helical" evidence="1">
    <location>
        <begin position="6"/>
        <end position="23"/>
    </location>
</feature>
<keyword evidence="1" id="KW-0472">Membrane</keyword>
<dbReference type="Proteomes" id="UP000199139">
    <property type="component" value="Unassembled WGS sequence"/>
</dbReference>
<reference evidence="3 4" key="1">
    <citation type="submission" date="2016-10" db="EMBL/GenBank/DDBJ databases">
        <authorList>
            <person name="de Groot N.N."/>
        </authorList>
    </citation>
    <scope>NUCLEOTIDE SEQUENCE [LARGE SCALE GENOMIC DNA]</scope>
    <source>
        <strain evidence="3 4">DSM 17074</strain>
    </source>
</reference>
<dbReference type="RefSeq" id="WP_062319194.1">
    <property type="nucleotide sequence ID" value="NZ_BJWJ01000012.1"/>
</dbReference>
<keyword evidence="1" id="KW-1133">Transmembrane helix</keyword>
<evidence type="ECO:0000256" key="1">
    <source>
        <dbReference type="SAM" id="Phobius"/>
    </source>
</evidence>
<evidence type="ECO:0000313" key="4">
    <source>
        <dbReference type="Proteomes" id="UP000199139"/>
    </source>
</evidence>
<name>A0A1I6PSK7_9BACI</name>
<reference evidence="2 5" key="2">
    <citation type="submission" date="2019-07" db="EMBL/GenBank/DDBJ databases">
        <title>Whole genome shotgun sequence of Halolactibacillus miurensis NBRC 100873.</title>
        <authorList>
            <person name="Hosoyama A."/>
            <person name="Uohara A."/>
            <person name="Ohji S."/>
            <person name="Ichikawa N."/>
        </authorList>
    </citation>
    <scope>NUCLEOTIDE SEQUENCE [LARGE SCALE GENOMIC DNA]</scope>
    <source>
        <strain evidence="2 5">NBRC 100873</strain>
    </source>
</reference>
<accession>A0A1I6PSK7</accession>
<evidence type="ECO:0000313" key="2">
    <source>
        <dbReference type="EMBL" id="GEM04424.1"/>
    </source>
</evidence>
<protein>
    <recommendedName>
        <fullName evidence="6">Stage III sporulation protein AF</fullName>
    </recommendedName>
</protein>